<feature type="transmembrane region" description="Helical" evidence="8">
    <location>
        <begin position="47"/>
        <end position="65"/>
    </location>
</feature>
<evidence type="ECO:0000256" key="1">
    <source>
        <dbReference type="ARBA" id="ARBA00004651"/>
    </source>
</evidence>
<dbReference type="PANTHER" id="PTHR21143:SF133">
    <property type="entry name" value="GUSTATORY AND PHEROMONE RECEPTOR 32A-RELATED"/>
    <property type="match status" value="1"/>
</dbReference>
<dbReference type="Pfam" id="PF08395">
    <property type="entry name" value="7tm_7"/>
    <property type="match status" value="1"/>
</dbReference>
<reference evidence="9" key="1">
    <citation type="submission" date="2021-12" db="EMBL/GenBank/DDBJ databases">
        <authorList>
            <person name="King R."/>
        </authorList>
    </citation>
    <scope>NUCLEOTIDE SEQUENCE</scope>
</reference>
<dbReference type="GO" id="GO:0030425">
    <property type="term" value="C:dendrite"/>
    <property type="evidence" value="ECO:0007669"/>
    <property type="project" value="TreeGrafter"/>
</dbReference>
<dbReference type="GO" id="GO:0050909">
    <property type="term" value="P:sensory perception of taste"/>
    <property type="evidence" value="ECO:0007669"/>
    <property type="project" value="InterPro"/>
</dbReference>
<accession>A0A9P0ACQ7</accession>
<evidence type="ECO:0000256" key="7">
    <source>
        <dbReference type="ARBA" id="ARBA00023224"/>
    </source>
</evidence>
<dbReference type="GO" id="GO:0043025">
    <property type="term" value="C:neuronal cell body"/>
    <property type="evidence" value="ECO:0007669"/>
    <property type="project" value="TreeGrafter"/>
</dbReference>
<evidence type="ECO:0000256" key="6">
    <source>
        <dbReference type="ARBA" id="ARBA00023170"/>
    </source>
</evidence>
<keyword evidence="10" id="KW-1185">Reference proteome</keyword>
<evidence type="ECO:0000256" key="8">
    <source>
        <dbReference type="RuleBase" id="RU363108"/>
    </source>
</evidence>
<evidence type="ECO:0000256" key="2">
    <source>
        <dbReference type="ARBA" id="ARBA00022475"/>
    </source>
</evidence>
<feature type="transmembrane region" description="Helical" evidence="8">
    <location>
        <begin position="145"/>
        <end position="165"/>
    </location>
</feature>
<comment type="similarity">
    <text evidence="8">Belongs to the insect chemoreceptor superfamily. Gustatory receptor (GR) family.</text>
</comment>
<dbReference type="PANTHER" id="PTHR21143">
    <property type="entry name" value="INVERTEBRATE GUSTATORY RECEPTOR"/>
    <property type="match status" value="1"/>
</dbReference>
<dbReference type="GO" id="GO:0030424">
    <property type="term" value="C:axon"/>
    <property type="evidence" value="ECO:0007669"/>
    <property type="project" value="TreeGrafter"/>
</dbReference>
<evidence type="ECO:0000256" key="3">
    <source>
        <dbReference type="ARBA" id="ARBA00022692"/>
    </source>
</evidence>
<dbReference type="EMBL" id="OU963865">
    <property type="protein sequence ID" value="CAH0388538.1"/>
    <property type="molecule type" value="Genomic_DNA"/>
</dbReference>
<feature type="transmembrane region" description="Helical" evidence="8">
    <location>
        <begin position="381"/>
        <end position="399"/>
    </location>
</feature>
<dbReference type="GO" id="GO:0007635">
    <property type="term" value="P:chemosensory behavior"/>
    <property type="evidence" value="ECO:0007669"/>
    <property type="project" value="TreeGrafter"/>
</dbReference>
<feature type="transmembrane region" description="Helical" evidence="8">
    <location>
        <begin position="268"/>
        <end position="289"/>
    </location>
</feature>
<comment type="function">
    <text evidence="8">Gustatory receptor which mediates acceptance or avoidance behavior, depending on its substrates.</text>
</comment>
<dbReference type="GO" id="GO:0008049">
    <property type="term" value="P:male courtship behavior"/>
    <property type="evidence" value="ECO:0007669"/>
    <property type="project" value="TreeGrafter"/>
</dbReference>
<feature type="transmembrane region" description="Helical" evidence="8">
    <location>
        <begin position="310"/>
        <end position="329"/>
    </location>
</feature>
<keyword evidence="4 8" id="KW-1133">Transmembrane helix</keyword>
<sequence length="408" mass="46835">MTIFFSSFAPLHFFSKLMLLAPVRVVRDHLTGEKYFVFNNCQFRINSFLALLMALLELFSLRWRFQEIKNMELRHNINELNENSSHFIPDSMSIFAVVILSQITLAISGVIKSKTSFKLLVSFHDTLCRIDNQLERPAKGGKFKYVACVHLSLLVGLLLMDYSVWKFTLSEDGVFFSHALSRTMCATILVQYEDAVSSLRARFRCINFELQRELADYFREDCLELATKRKIKVMPARTFSRRRVGDLFQLFWLTCRGVQQVNEVYGNLIFALLVMTSLQLIIIPHYFLITMFNTTEPVTEEDKICAVADSLWLGFFCVQLFVLVIPPALASAEANRTVVIVCNYLNTNTEEYFLEELKAFVFRQSGASFEFVATNIVKLKLPLLTSVIGVTATYLLVSIQIRKAVVDM</sequence>
<organism evidence="9 10">
    <name type="scientific">Bemisia tabaci</name>
    <name type="common">Sweetpotato whitefly</name>
    <name type="synonym">Aleurodes tabaci</name>
    <dbReference type="NCBI Taxonomy" id="7038"/>
    <lineage>
        <taxon>Eukaryota</taxon>
        <taxon>Metazoa</taxon>
        <taxon>Ecdysozoa</taxon>
        <taxon>Arthropoda</taxon>
        <taxon>Hexapoda</taxon>
        <taxon>Insecta</taxon>
        <taxon>Pterygota</taxon>
        <taxon>Neoptera</taxon>
        <taxon>Paraneoptera</taxon>
        <taxon>Hemiptera</taxon>
        <taxon>Sternorrhyncha</taxon>
        <taxon>Aleyrodoidea</taxon>
        <taxon>Aleyrodidae</taxon>
        <taxon>Aleyrodinae</taxon>
        <taxon>Bemisia</taxon>
    </lineage>
</organism>
<keyword evidence="6 8" id="KW-0675">Receptor</keyword>
<feature type="transmembrane region" description="Helical" evidence="8">
    <location>
        <begin position="92"/>
        <end position="111"/>
    </location>
</feature>
<dbReference type="InterPro" id="IPR013604">
    <property type="entry name" value="7TM_chemorcpt"/>
</dbReference>
<dbReference type="Proteomes" id="UP001152759">
    <property type="component" value="Chromosome 4"/>
</dbReference>
<proteinExistence type="inferred from homology"/>
<gene>
    <name evidence="9" type="ORF">BEMITA_LOCUS7448</name>
</gene>
<comment type="caution">
    <text evidence="8">Lacks conserved residue(s) required for the propagation of feature annotation.</text>
</comment>
<evidence type="ECO:0000313" key="10">
    <source>
        <dbReference type="Proteomes" id="UP001152759"/>
    </source>
</evidence>
<keyword evidence="5 8" id="KW-0472">Membrane</keyword>
<evidence type="ECO:0000313" key="9">
    <source>
        <dbReference type="EMBL" id="CAH0388538.1"/>
    </source>
</evidence>
<keyword evidence="7 8" id="KW-0807">Transducer</keyword>
<keyword evidence="3 8" id="KW-0812">Transmembrane</keyword>
<dbReference type="GO" id="GO:0007165">
    <property type="term" value="P:signal transduction"/>
    <property type="evidence" value="ECO:0007669"/>
    <property type="project" value="UniProtKB-KW"/>
</dbReference>
<comment type="subcellular location">
    <subcellularLocation>
        <location evidence="1 8">Cell membrane</location>
        <topology evidence="1 8">Multi-pass membrane protein</topology>
    </subcellularLocation>
</comment>
<name>A0A9P0ACQ7_BEMTA</name>
<keyword evidence="2 8" id="KW-1003">Cell membrane</keyword>
<evidence type="ECO:0000256" key="4">
    <source>
        <dbReference type="ARBA" id="ARBA00022989"/>
    </source>
</evidence>
<dbReference type="GO" id="GO:0005886">
    <property type="term" value="C:plasma membrane"/>
    <property type="evidence" value="ECO:0007669"/>
    <property type="project" value="UniProtKB-SubCell"/>
</dbReference>
<protein>
    <recommendedName>
        <fullName evidence="8">Gustatory receptor</fullName>
    </recommendedName>
</protein>
<dbReference type="AlphaFoldDB" id="A0A9P0ACQ7"/>
<evidence type="ECO:0000256" key="5">
    <source>
        <dbReference type="ARBA" id="ARBA00023136"/>
    </source>
</evidence>